<dbReference type="EMBL" id="JAROCB010000004">
    <property type="protein sequence ID" value="MDN4598438.1"/>
    <property type="molecule type" value="Genomic_DNA"/>
</dbReference>
<keyword evidence="3" id="KW-1185">Reference proteome</keyword>
<gene>
    <name evidence="2" type="ORF">P5G59_14895</name>
</gene>
<reference evidence="2" key="1">
    <citation type="submission" date="2023-03" db="EMBL/GenBank/DDBJ databases">
        <title>MT1 and MT2 Draft Genomes of Novel Species.</title>
        <authorList>
            <person name="Venkateswaran K."/>
        </authorList>
    </citation>
    <scope>NUCLEOTIDE SEQUENCE</scope>
    <source>
        <strain evidence="2">F6_8S_P_1A</strain>
    </source>
</reference>
<comment type="caution">
    <text evidence="2">The sequence shown here is derived from an EMBL/GenBank/DDBJ whole genome shotgun (WGS) entry which is preliminary data.</text>
</comment>
<dbReference type="Proteomes" id="UP001174210">
    <property type="component" value="Unassembled WGS sequence"/>
</dbReference>
<evidence type="ECO:0000313" key="3">
    <source>
        <dbReference type="Proteomes" id="UP001174210"/>
    </source>
</evidence>
<dbReference type="InterPro" id="IPR045596">
    <property type="entry name" value="DUF6459"/>
</dbReference>
<evidence type="ECO:0000256" key="1">
    <source>
        <dbReference type="SAM" id="MobiDB-lite"/>
    </source>
</evidence>
<sequence>MITTDAVYVHLLRRNLLAQRARQDASDSAPRPRVHIGDPKLSSPTKDVIEAVVMVHQPARSRAVAIRLERHRSRWRASAINVL</sequence>
<proteinExistence type="predicted"/>
<evidence type="ECO:0000313" key="2">
    <source>
        <dbReference type="EMBL" id="MDN4598438.1"/>
    </source>
</evidence>
<dbReference type="RefSeq" id="WP_301219781.1">
    <property type="nucleotide sequence ID" value="NZ_JAROCB010000004.1"/>
</dbReference>
<feature type="region of interest" description="Disordered" evidence="1">
    <location>
        <begin position="19"/>
        <end position="43"/>
    </location>
</feature>
<organism evidence="2 3">
    <name type="scientific">Leifsonia virtsii</name>
    <dbReference type="NCBI Taxonomy" id="3035915"/>
    <lineage>
        <taxon>Bacteria</taxon>
        <taxon>Bacillati</taxon>
        <taxon>Actinomycetota</taxon>
        <taxon>Actinomycetes</taxon>
        <taxon>Micrococcales</taxon>
        <taxon>Microbacteriaceae</taxon>
        <taxon>Leifsonia</taxon>
    </lineage>
</organism>
<dbReference type="Pfam" id="PF20060">
    <property type="entry name" value="DUF6459"/>
    <property type="match status" value="1"/>
</dbReference>
<protein>
    <submittedName>
        <fullName evidence="2">Rv3235 family protein</fullName>
    </submittedName>
</protein>
<name>A0ABT8J0M7_9MICO</name>
<accession>A0ABT8J0M7</accession>